<dbReference type="RefSeq" id="WP_055186249.1">
    <property type="nucleotide sequence ID" value="NZ_CYXN01000014.1"/>
</dbReference>
<proteinExistence type="inferred from homology"/>
<dbReference type="InterPro" id="IPR020904">
    <property type="entry name" value="Sc_DH/Rdtase_CS"/>
</dbReference>
<name>A0A173TXV0_9FIRM</name>
<keyword evidence="2 3" id="KW-0560">Oxidoreductase</keyword>
<comment type="similarity">
    <text evidence="1">Belongs to the short-chain dehydrogenases/reductases (SDR) family.</text>
</comment>
<sequence>MSFNYMEKFSVAGKKCIVTGGAQGLSRGMAEGLLENGAEVVLMDLQAEKLQKVVDEYNAMGYKAYAVSGNLSQKSEIDRMFDEAMQYLGGELDVMIPAAGIQRRYEPWEFPEEQWRLVIDVDLNHVWFMCQKAIQVMKDRDTVGKIINIASMNSYFGGTTVPAYSAAKGAIVSLTRSIASDCADHSICCNAIAPGYMDTEMCANMTQERKDECTARIPAARWGTPEDVKGPILFLASSASDYLNGATIPVDGGFLTKS</sequence>
<dbReference type="PANTHER" id="PTHR42760:SF5">
    <property type="entry name" value="2-DEHYDRO-3-DEOXY-D-GLUCONATE 5-DEHYDROGENASE"/>
    <property type="match status" value="1"/>
</dbReference>
<dbReference type="Pfam" id="PF13561">
    <property type="entry name" value="adh_short_C2"/>
    <property type="match status" value="1"/>
</dbReference>
<dbReference type="PROSITE" id="PS00061">
    <property type="entry name" value="ADH_SHORT"/>
    <property type="match status" value="1"/>
</dbReference>
<evidence type="ECO:0000256" key="2">
    <source>
        <dbReference type="ARBA" id="ARBA00023002"/>
    </source>
</evidence>
<dbReference type="GO" id="GO:0047001">
    <property type="term" value="F:2-dehydro-3-deoxy-D-gluconate 5-dehydrogenase activity"/>
    <property type="evidence" value="ECO:0007669"/>
    <property type="project" value="UniProtKB-EC"/>
</dbReference>
<organism evidence="3 4">
    <name type="scientific">Faecalibacterium prausnitzii</name>
    <dbReference type="NCBI Taxonomy" id="853"/>
    <lineage>
        <taxon>Bacteria</taxon>
        <taxon>Bacillati</taxon>
        <taxon>Bacillota</taxon>
        <taxon>Clostridia</taxon>
        <taxon>Eubacteriales</taxon>
        <taxon>Oscillospiraceae</taxon>
        <taxon>Faecalibacterium</taxon>
    </lineage>
</organism>
<dbReference type="Gene3D" id="3.40.50.720">
    <property type="entry name" value="NAD(P)-binding Rossmann-like Domain"/>
    <property type="match status" value="1"/>
</dbReference>
<dbReference type="EMBL" id="CYXN01000014">
    <property type="protein sequence ID" value="CUN07653.1"/>
    <property type="molecule type" value="Genomic_DNA"/>
</dbReference>
<dbReference type="PRINTS" id="PR00081">
    <property type="entry name" value="GDHRDH"/>
</dbReference>
<evidence type="ECO:0000256" key="1">
    <source>
        <dbReference type="ARBA" id="ARBA00006484"/>
    </source>
</evidence>
<accession>A0A173TXV0</accession>
<evidence type="ECO:0000313" key="4">
    <source>
        <dbReference type="Proteomes" id="UP000095649"/>
    </source>
</evidence>
<evidence type="ECO:0000313" key="3">
    <source>
        <dbReference type="EMBL" id="CUN07653.1"/>
    </source>
</evidence>
<dbReference type="InterPro" id="IPR002347">
    <property type="entry name" value="SDR_fam"/>
</dbReference>
<reference evidence="3 4" key="1">
    <citation type="submission" date="2015-09" db="EMBL/GenBank/DDBJ databases">
        <authorList>
            <consortium name="Pathogen Informatics"/>
        </authorList>
    </citation>
    <scope>NUCLEOTIDE SEQUENCE [LARGE SCALE GENOMIC DNA]</scope>
    <source>
        <strain evidence="3 4">2789STDY5834970</strain>
    </source>
</reference>
<dbReference type="FunFam" id="3.40.50.720:FF:000084">
    <property type="entry name" value="Short-chain dehydrogenase reductase"/>
    <property type="match status" value="1"/>
</dbReference>
<dbReference type="SUPFAM" id="SSF51735">
    <property type="entry name" value="NAD(P)-binding Rossmann-fold domains"/>
    <property type="match status" value="1"/>
</dbReference>
<dbReference type="InterPro" id="IPR036291">
    <property type="entry name" value="NAD(P)-bd_dom_sf"/>
</dbReference>
<dbReference type="Proteomes" id="UP000095649">
    <property type="component" value="Unassembled WGS sequence"/>
</dbReference>
<dbReference type="EC" id="1.1.1.127" evidence="3"/>
<protein>
    <submittedName>
        <fullName evidence="3">2-dehydro-3-deoxy-D-gluconate 5-dehydrogenase</fullName>
        <ecNumber evidence="3">1.1.1.127</ecNumber>
    </submittedName>
</protein>
<gene>
    <name evidence="3" type="primary">kduD</name>
    <name evidence="3" type="ORF">ERS852582_01814</name>
</gene>
<dbReference type="PANTHER" id="PTHR42760">
    <property type="entry name" value="SHORT-CHAIN DEHYDROGENASES/REDUCTASES FAMILY MEMBER"/>
    <property type="match status" value="1"/>
</dbReference>
<dbReference type="PRINTS" id="PR00080">
    <property type="entry name" value="SDRFAMILY"/>
</dbReference>
<dbReference type="OrthoDB" id="1999550at2"/>
<dbReference type="GO" id="GO:0008206">
    <property type="term" value="P:bile acid metabolic process"/>
    <property type="evidence" value="ECO:0007669"/>
    <property type="project" value="UniProtKB-ARBA"/>
</dbReference>
<dbReference type="AlphaFoldDB" id="A0A173TXV0"/>